<dbReference type="EMBL" id="ML120355">
    <property type="protein sequence ID" value="RPB04998.1"/>
    <property type="molecule type" value="Genomic_DNA"/>
</dbReference>
<keyword evidence="3" id="KW-1185">Reference proteome</keyword>
<sequence>MKPWAQAQAKTMTPFLPQENLKTPKALAHPVNHAKSPAPPRHLHQKPSFYLGTHPQQGAPYEMPHQLHQSPKSPQQLYQKPYFTWPPTHIGVHPTKCPINHTKALARSGNHTKSPVLPRHLHTLGRTLQNTPPTAPKPQFTRTPTPKGSGLSRHLHQSPVLSGHPHQSPNLPRHPYQSSGHSKVLARWRSGLTASEGSVGLGGSLEVASWRSL</sequence>
<gene>
    <name evidence="2" type="ORF">L873DRAFT_1070764</name>
</gene>
<proteinExistence type="predicted"/>
<accession>A0A3N4K688</accession>
<protein>
    <submittedName>
        <fullName evidence="2">Uncharacterized protein</fullName>
    </submittedName>
</protein>
<organism evidence="2 3">
    <name type="scientific">Choiromyces venosus 120613-1</name>
    <dbReference type="NCBI Taxonomy" id="1336337"/>
    <lineage>
        <taxon>Eukaryota</taxon>
        <taxon>Fungi</taxon>
        <taxon>Dikarya</taxon>
        <taxon>Ascomycota</taxon>
        <taxon>Pezizomycotina</taxon>
        <taxon>Pezizomycetes</taxon>
        <taxon>Pezizales</taxon>
        <taxon>Tuberaceae</taxon>
        <taxon>Choiromyces</taxon>
    </lineage>
</organism>
<evidence type="ECO:0000313" key="2">
    <source>
        <dbReference type="EMBL" id="RPB04998.1"/>
    </source>
</evidence>
<feature type="compositionally biased region" description="Polar residues" evidence="1">
    <location>
        <begin position="165"/>
        <end position="181"/>
    </location>
</feature>
<evidence type="ECO:0000256" key="1">
    <source>
        <dbReference type="SAM" id="MobiDB-lite"/>
    </source>
</evidence>
<dbReference type="Proteomes" id="UP000276215">
    <property type="component" value="Unassembled WGS sequence"/>
</dbReference>
<evidence type="ECO:0000313" key="3">
    <source>
        <dbReference type="Proteomes" id="UP000276215"/>
    </source>
</evidence>
<name>A0A3N4K688_9PEZI</name>
<feature type="region of interest" description="Disordered" evidence="1">
    <location>
        <begin position="126"/>
        <end position="182"/>
    </location>
</feature>
<reference evidence="2 3" key="1">
    <citation type="journal article" date="2018" name="Nat. Ecol. Evol.">
        <title>Pezizomycetes genomes reveal the molecular basis of ectomycorrhizal truffle lifestyle.</title>
        <authorList>
            <person name="Murat C."/>
            <person name="Payen T."/>
            <person name="Noel B."/>
            <person name="Kuo A."/>
            <person name="Morin E."/>
            <person name="Chen J."/>
            <person name="Kohler A."/>
            <person name="Krizsan K."/>
            <person name="Balestrini R."/>
            <person name="Da Silva C."/>
            <person name="Montanini B."/>
            <person name="Hainaut M."/>
            <person name="Levati E."/>
            <person name="Barry K.W."/>
            <person name="Belfiori B."/>
            <person name="Cichocki N."/>
            <person name="Clum A."/>
            <person name="Dockter R.B."/>
            <person name="Fauchery L."/>
            <person name="Guy J."/>
            <person name="Iotti M."/>
            <person name="Le Tacon F."/>
            <person name="Lindquist E.A."/>
            <person name="Lipzen A."/>
            <person name="Malagnac F."/>
            <person name="Mello A."/>
            <person name="Molinier V."/>
            <person name="Miyauchi S."/>
            <person name="Poulain J."/>
            <person name="Riccioni C."/>
            <person name="Rubini A."/>
            <person name="Sitrit Y."/>
            <person name="Splivallo R."/>
            <person name="Traeger S."/>
            <person name="Wang M."/>
            <person name="Zifcakova L."/>
            <person name="Wipf D."/>
            <person name="Zambonelli A."/>
            <person name="Paolocci F."/>
            <person name="Nowrousian M."/>
            <person name="Ottonello S."/>
            <person name="Baldrian P."/>
            <person name="Spatafora J.W."/>
            <person name="Henrissat B."/>
            <person name="Nagy L.G."/>
            <person name="Aury J.M."/>
            <person name="Wincker P."/>
            <person name="Grigoriev I.V."/>
            <person name="Bonfante P."/>
            <person name="Martin F.M."/>
        </authorList>
    </citation>
    <scope>NUCLEOTIDE SEQUENCE [LARGE SCALE GENOMIC DNA]</scope>
    <source>
        <strain evidence="2 3">120613-1</strain>
    </source>
</reference>
<dbReference type="AlphaFoldDB" id="A0A3N4K688"/>
<feature type="region of interest" description="Disordered" evidence="1">
    <location>
        <begin position="30"/>
        <end position="75"/>
    </location>
</feature>